<keyword evidence="3" id="KW-0804">Transcription</keyword>
<dbReference type="EMBL" id="SPQQ01000002">
    <property type="protein sequence ID" value="TGE39110.1"/>
    <property type="molecule type" value="Genomic_DNA"/>
</dbReference>
<organism evidence="5 6">
    <name type="scientific">Desulfosporosinus fructosivorans</name>
    <dbReference type="NCBI Taxonomy" id="2018669"/>
    <lineage>
        <taxon>Bacteria</taxon>
        <taxon>Bacillati</taxon>
        <taxon>Bacillota</taxon>
        <taxon>Clostridia</taxon>
        <taxon>Eubacteriales</taxon>
        <taxon>Desulfitobacteriaceae</taxon>
        <taxon>Desulfosporosinus</taxon>
    </lineage>
</organism>
<dbReference type="Proteomes" id="UP000298460">
    <property type="component" value="Unassembled WGS sequence"/>
</dbReference>
<dbReference type="Gene3D" id="1.10.10.10">
    <property type="entry name" value="Winged helix-like DNA-binding domain superfamily/Winged helix DNA-binding domain"/>
    <property type="match status" value="1"/>
</dbReference>
<dbReference type="PANTHER" id="PTHR43537:SF24">
    <property type="entry name" value="GLUCONATE OPERON TRANSCRIPTIONAL REPRESSOR"/>
    <property type="match status" value="1"/>
</dbReference>
<name>A0A4Z0R8G3_9FIRM</name>
<dbReference type="InterPro" id="IPR000524">
    <property type="entry name" value="Tscrpt_reg_HTH_GntR"/>
</dbReference>
<keyword evidence="6" id="KW-1185">Reference proteome</keyword>
<evidence type="ECO:0000259" key="4">
    <source>
        <dbReference type="PROSITE" id="PS50949"/>
    </source>
</evidence>
<evidence type="ECO:0000256" key="1">
    <source>
        <dbReference type="ARBA" id="ARBA00023015"/>
    </source>
</evidence>
<dbReference type="AlphaFoldDB" id="A0A4Z0R8G3"/>
<evidence type="ECO:0000313" key="5">
    <source>
        <dbReference type="EMBL" id="TGE39110.1"/>
    </source>
</evidence>
<dbReference type="Pfam" id="PF00392">
    <property type="entry name" value="GntR"/>
    <property type="match status" value="1"/>
</dbReference>
<evidence type="ECO:0000256" key="2">
    <source>
        <dbReference type="ARBA" id="ARBA00023125"/>
    </source>
</evidence>
<comment type="caution">
    <text evidence="5">The sequence shown here is derived from an EMBL/GenBank/DDBJ whole genome shotgun (WGS) entry which is preliminary data.</text>
</comment>
<dbReference type="SMART" id="SM00895">
    <property type="entry name" value="FCD"/>
    <property type="match status" value="1"/>
</dbReference>
<dbReference type="SUPFAM" id="SSF46785">
    <property type="entry name" value="Winged helix' DNA-binding domain"/>
    <property type="match status" value="1"/>
</dbReference>
<dbReference type="CDD" id="cd07377">
    <property type="entry name" value="WHTH_GntR"/>
    <property type="match status" value="1"/>
</dbReference>
<evidence type="ECO:0000313" key="6">
    <source>
        <dbReference type="Proteomes" id="UP000298460"/>
    </source>
</evidence>
<feature type="domain" description="HTH gntR-type" evidence="4">
    <location>
        <begin position="11"/>
        <end position="78"/>
    </location>
</feature>
<dbReference type="GO" id="GO:0003677">
    <property type="term" value="F:DNA binding"/>
    <property type="evidence" value="ECO:0007669"/>
    <property type="project" value="UniProtKB-KW"/>
</dbReference>
<gene>
    <name evidence="5" type="ORF">E4K67_06495</name>
</gene>
<dbReference type="SUPFAM" id="SSF48008">
    <property type="entry name" value="GntR ligand-binding domain-like"/>
    <property type="match status" value="1"/>
</dbReference>
<dbReference type="PANTHER" id="PTHR43537">
    <property type="entry name" value="TRANSCRIPTIONAL REGULATOR, GNTR FAMILY"/>
    <property type="match status" value="1"/>
</dbReference>
<dbReference type="PROSITE" id="PS50949">
    <property type="entry name" value="HTH_GNTR"/>
    <property type="match status" value="1"/>
</dbReference>
<dbReference type="Gene3D" id="1.20.120.530">
    <property type="entry name" value="GntR ligand-binding domain-like"/>
    <property type="match status" value="1"/>
</dbReference>
<dbReference type="OrthoDB" id="9781630at2"/>
<keyword evidence="2" id="KW-0238">DNA-binding</keyword>
<sequence length="229" mass="25912">MPIFNTQINWRTKTEMIYSTLREAIMSGDLKPGERIVLSKVASDLGVSTIPVREAIKQLASEGLIDLSAHSEATVSRLSEKDFRELTDIRVLLESYAARLATERATPEFIAELKEELAEMQECVSQLDYKCYGIMNLNFHRTIYAFCGNEQLEKMIDSITVRTYRARAIFSYNQSRLRESFAEHQAIVEAIVAGQADRAAEMVAAQTQIGLKLFLQYSLNVQDQQVMGD</sequence>
<dbReference type="InterPro" id="IPR036388">
    <property type="entry name" value="WH-like_DNA-bd_sf"/>
</dbReference>
<accession>A0A4Z0R8G3</accession>
<dbReference type="InterPro" id="IPR036390">
    <property type="entry name" value="WH_DNA-bd_sf"/>
</dbReference>
<dbReference type="Pfam" id="PF07729">
    <property type="entry name" value="FCD"/>
    <property type="match status" value="1"/>
</dbReference>
<reference evidence="5 6" key="1">
    <citation type="submission" date="2019-03" db="EMBL/GenBank/DDBJ databases">
        <title>Draft Genome Sequence of Desulfosporosinus fructosivorans Strain 63.6F, Isolated from Marine Sediment in the Baltic Sea.</title>
        <authorList>
            <person name="Hausmann B."/>
            <person name="Vandieken V."/>
            <person name="Pjevac P."/>
            <person name="Schreck K."/>
            <person name="Herbold C.W."/>
            <person name="Loy A."/>
        </authorList>
    </citation>
    <scope>NUCLEOTIDE SEQUENCE [LARGE SCALE GENOMIC DNA]</scope>
    <source>
        <strain evidence="5 6">63.6F</strain>
    </source>
</reference>
<proteinExistence type="predicted"/>
<protein>
    <submittedName>
        <fullName evidence="5">GntR family transcriptional regulator</fullName>
    </submittedName>
</protein>
<dbReference type="RefSeq" id="WP_135545603.1">
    <property type="nucleotide sequence ID" value="NZ_SPQQ01000002.1"/>
</dbReference>
<dbReference type="InterPro" id="IPR008920">
    <property type="entry name" value="TF_FadR/GntR_C"/>
</dbReference>
<dbReference type="GO" id="GO:0003700">
    <property type="term" value="F:DNA-binding transcription factor activity"/>
    <property type="evidence" value="ECO:0007669"/>
    <property type="project" value="InterPro"/>
</dbReference>
<keyword evidence="1" id="KW-0805">Transcription regulation</keyword>
<evidence type="ECO:0000256" key="3">
    <source>
        <dbReference type="ARBA" id="ARBA00023163"/>
    </source>
</evidence>
<dbReference type="InterPro" id="IPR011711">
    <property type="entry name" value="GntR_C"/>
</dbReference>
<dbReference type="SMART" id="SM00345">
    <property type="entry name" value="HTH_GNTR"/>
    <property type="match status" value="1"/>
</dbReference>